<accession>A0A9Q8SHX6</accession>
<gene>
    <name evidence="1" type="ORF">CLUP02_03141</name>
</gene>
<dbReference type="GeneID" id="73337177"/>
<dbReference type="RefSeq" id="XP_049139310.1">
    <property type="nucleotide sequence ID" value="XM_049282167.1"/>
</dbReference>
<dbReference type="KEGG" id="clup:CLUP02_03141"/>
<name>A0A9Q8SHX6_9PEZI</name>
<protein>
    <submittedName>
        <fullName evidence="1">Uncharacterized protein</fullName>
    </submittedName>
</protein>
<dbReference type="EMBL" id="CP019474">
    <property type="protein sequence ID" value="UQC77671.1"/>
    <property type="molecule type" value="Genomic_DNA"/>
</dbReference>
<dbReference type="Proteomes" id="UP000830671">
    <property type="component" value="Chromosome 2"/>
</dbReference>
<sequence>MEEKAQVPILATLLLLYQAKSNHTFVAQHVNYLRSQLSENPPPQIGGLGSKLTLPITVIASMQTGAEHDNKLPGRLTPWALIRGGIAHNADLDSSADEALAILIIFRFILHFQEQKTPIAHFSNALRTGHQLRHARGNYNSCKFLLQSTRLRAYLFEKMQPQQTYRVQAWRSCSNALRHYQTRPHIQLPTPPVKMPGLPCNSDVTVQRMFAHIDKAMGVMYHELAGVFMICCRASDLSVCSYLSGHLYCMVLLRGIDPYGHRAYETTRLNAPREDPEGLVLAQRGCHYEKLVEHVKESPFHLFCSVISVYCVNLVKDAAFRVPLPVVVNLSYRAFELASKPDIKPTSDLRNAYFNRAEDRPDSAYRINCLFLPDPYTHSLNGSGYLFACPTSERASSRVDSRISVRLLSPYAQPCIGHGHTGWVYTDWFGDTCAALRLVRICVCAVASGRCISGPSMPLRLFPATRPNGCWSLIEPHARDVDQSCYNHMTPKKETCIFGRWMCCISCLTIWACGLRHSEGLQVEELNPPKSHFDPKSTFNSIMPASGIITPPKLFCVEPSCELTTFTTRSNLNRHSLSKHGLKVHMPCGREQQNHKSNIERHKKSCQRCRAALSQALTLDGRHGSGSPRSATTCATEMSNFARSLQNYPEDLNGMINFMDDYSLGAFQ</sequence>
<dbReference type="AlphaFoldDB" id="A0A9Q8SHX6"/>
<proteinExistence type="predicted"/>
<keyword evidence="2" id="KW-1185">Reference proteome</keyword>
<evidence type="ECO:0000313" key="1">
    <source>
        <dbReference type="EMBL" id="UQC77671.1"/>
    </source>
</evidence>
<evidence type="ECO:0000313" key="2">
    <source>
        <dbReference type="Proteomes" id="UP000830671"/>
    </source>
</evidence>
<organism evidence="1 2">
    <name type="scientific">Colletotrichum lupini</name>
    <dbReference type="NCBI Taxonomy" id="145971"/>
    <lineage>
        <taxon>Eukaryota</taxon>
        <taxon>Fungi</taxon>
        <taxon>Dikarya</taxon>
        <taxon>Ascomycota</taxon>
        <taxon>Pezizomycotina</taxon>
        <taxon>Sordariomycetes</taxon>
        <taxon>Hypocreomycetidae</taxon>
        <taxon>Glomerellales</taxon>
        <taxon>Glomerellaceae</taxon>
        <taxon>Colletotrichum</taxon>
        <taxon>Colletotrichum acutatum species complex</taxon>
    </lineage>
</organism>
<reference evidence="1" key="1">
    <citation type="journal article" date="2021" name="Mol. Plant Microbe Interact.">
        <title>Complete Genome Sequence of the Plant-Pathogenic Fungus Colletotrichum lupini.</title>
        <authorList>
            <person name="Baroncelli R."/>
            <person name="Pensec F."/>
            <person name="Da Lio D."/>
            <person name="Boufleur T."/>
            <person name="Vicente I."/>
            <person name="Sarrocco S."/>
            <person name="Picot A."/>
            <person name="Baraldi E."/>
            <person name="Sukno S."/>
            <person name="Thon M."/>
            <person name="Le Floch G."/>
        </authorList>
    </citation>
    <scope>NUCLEOTIDE SEQUENCE</scope>
    <source>
        <strain evidence="1">IMI 504893</strain>
    </source>
</reference>